<accession>A0A3P6VA23</accession>
<evidence type="ECO:0000313" key="5">
    <source>
        <dbReference type="Proteomes" id="UP000277928"/>
    </source>
</evidence>
<dbReference type="Gene3D" id="3.90.550.10">
    <property type="entry name" value="Spore Coat Polysaccharide Biosynthesis Protein SpsA, Chain A"/>
    <property type="match status" value="1"/>
</dbReference>
<dbReference type="InterPro" id="IPR050486">
    <property type="entry name" value="Mannose-1P_guanyltransferase"/>
</dbReference>
<dbReference type="InterPro" id="IPR056729">
    <property type="entry name" value="GMPPB_C"/>
</dbReference>
<dbReference type="Proteomes" id="UP000277928">
    <property type="component" value="Unassembled WGS sequence"/>
</dbReference>
<dbReference type="PROSITE" id="PS00101">
    <property type="entry name" value="HEXAPEP_TRANSFERASES"/>
    <property type="match status" value="1"/>
</dbReference>
<dbReference type="InterPro" id="IPR018357">
    <property type="entry name" value="Hexapep_transf_CS"/>
</dbReference>
<dbReference type="EMBL" id="UYRX01000849">
    <property type="protein sequence ID" value="VDK86664.1"/>
    <property type="molecule type" value="Genomic_DNA"/>
</dbReference>
<evidence type="ECO:0000259" key="3">
    <source>
        <dbReference type="Pfam" id="PF25087"/>
    </source>
</evidence>
<dbReference type="Gene3D" id="2.160.10.10">
    <property type="entry name" value="Hexapeptide repeat proteins"/>
    <property type="match status" value="1"/>
</dbReference>
<proteinExistence type="inferred from homology"/>
<comment type="similarity">
    <text evidence="1">Belongs to the transferase hexapeptide repeat family.</text>
</comment>
<organism evidence="4 5">
    <name type="scientific">Litomosoides sigmodontis</name>
    <name type="common">Filarial nematode worm</name>
    <dbReference type="NCBI Taxonomy" id="42156"/>
    <lineage>
        <taxon>Eukaryota</taxon>
        <taxon>Metazoa</taxon>
        <taxon>Ecdysozoa</taxon>
        <taxon>Nematoda</taxon>
        <taxon>Chromadorea</taxon>
        <taxon>Rhabditida</taxon>
        <taxon>Spirurina</taxon>
        <taxon>Spiruromorpha</taxon>
        <taxon>Filarioidea</taxon>
        <taxon>Onchocercidae</taxon>
        <taxon>Litomosoides</taxon>
    </lineage>
</organism>
<reference evidence="4 5" key="1">
    <citation type="submission" date="2018-08" db="EMBL/GenBank/DDBJ databases">
        <authorList>
            <person name="Laetsch R D."/>
            <person name="Stevens L."/>
            <person name="Kumar S."/>
            <person name="Blaxter L. M."/>
        </authorList>
    </citation>
    <scope>NUCLEOTIDE SEQUENCE [LARGE SCALE GENOMIC DNA]</scope>
</reference>
<dbReference type="GO" id="GO:0016740">
    <property type="term" value="F:transferase activity"/>
    <property type="evidence" value="ECO:0007669"/>
    <property type="project" value="InterPro"/>
</dbReference>
<feature type="domain" description="Mannose-1-phosphate guanyltransferase C-terminal" evidence="3">
    <location>
        <begin position="276"/>
        <end position="413"/>
    </location>
</feature>
<dbReference type="OMA" id="MPVPNWW"/>
<dbReference type="InterPro" id="IPR029044">
    <property type="entry name" value="Nucleotide-diphossugar_trans"/>
</dbReference>
<dbReference type="STRING" id="42156.A0A3P6VA23"/>
<dbReference type="SUPFAM" id="SSF53448">
    <property type="entry name" value="Nucleotide-diphospho-sugar transferases"/>
    <property type="match status" value="1"/>
</dbReference>
<dbReference type="InterPro" id="IPR005835">
    <property type="entry name" value="NTP_transferase_dom"/>
</dbReference>
<evidence type="ECO:0000259" key="2">
    <source>
        <dbReference type="Pfam" id="PF00483"/>
    </source>
</evidence>
<evidence type="ECO:0000313" key="4">
    <source>
        <dbReference type="EMBL" id="VDK86664.1"/>
    </source>
</evidence>
<feature type="domain" description="Nucleotidyl transferase" evidence="2">
    <location>
        <begin position="19"/>
        <end position="257"/>
    </location>
</feature>
<dbReference type="Pfam" id="PF25087">
    <property type="entry name" value="GMPPB_C"/>
    <property type="match status" value="1"/>
</dbReference>
<name>A0A3P6VA23_LITSI</name>
<evidence type="ECO:0000256" key="1">
    <source>
        <dbReference type="ARBA" id="ARBA00007274"/>
    </source>
</evidence>
<protein>
    <submittedName>
        <fullName evidence="4">Uncharacterized protein</fullName>
    </submittedName>
</protein>
<dbReference type="Pfam" id="PF00483">
    <property type="entry name" value="NTP_transferase"/>
    <property type="match status" value="1"/>
</dbReference>
<sequence>MFRSDWGDTQLATSTATLKAVILVGGAQKGTRFRPLSLQLPKPLFPIAGVPLIEHHIGQLSKASFNVDCRNGNLFDWILSGKILLRLCPKIYLEEPEALGTACGLHHFRSILLENNPSALFVLNADVCGDLPIAEMAHELTVKHDAHGLLLTTEATREQSINYGSVVIDPNGKVIHYVDKPTTFVSQHISCGVYLLRASVIERIGRARSCSDAKQVWFETEIFPQMASESVLYALKTKRWWSQTKTAAAVLYANRHYLRLYHASAPSRLCRDRAQIIGDVFIDPTAEIDPTAKIGPNVSIGAKAKIAAGVRVRETIVLAEAVINEHACVLHSVIGWRSVVGAWARIEGTPISPNPNIPFAKLDNKPLFNADGRLNPSLTILGSDVHVLAETVILNSIVLPYKELTSSYKNQIIL</sequence>
<gene>
    <name evidence="4" type="ORF">NLS_LOCUS7740</name>
</gene>
<dbReference type="OrthoDB" id="285674at2759"/>
<dbReference type="AlphaFoldDB" id="A0A3P6VA23"/>
<dbReference type="PANTHER" id="PTHR22572">
    <property type="entry name" value="SUGAR-1-PHOSPHATE GUANYL TRANSFERASE"/>
    <property type="match status" value="1"/>
</dbReference>
<keyword evidence="5" id="KW-1185">Reference proteome</keyword>